<name>A0A811V1F9_CERCA</name>
<feature type="non-terminal residue" evidence="1">
    <location>
        <position position="53"/>
    </location>
</feature>
<dbReference type="Proteomes" id="UP000606786">
    <property type="component" value="Unassembled WGS sequence"/>
</dbReference>
<sequence length="53" mass="6011">MMIVFLMGNLLKNSHTHLHTHAQTPTLTAQSMCTPTLLHQTTVIRVLYDSYVT</sequence>
<gene>
    <name evidence="1" type="ORF">CCAP1982_LOCUS12798</name>
</gene>
<evidence type="ECO:0000313" key="2">
    <source>
        <dbReference type="Proteomes" id="UP000606786"/>
    </source>
</evidence>
<dbReference type="AlphaFoldDB" id="A0A811V1F9"/>
<keyword evidence="2" id="KW-1185">Reference proteome</keyword>
<proteinExistence type="predicted"/>
<comment type="caution">
    <text evidence="1">The sequence shown here is derived from an EMBL/GenBank/DDBJ whole genome shotgun (WGS) entry which is preliminary data.</text>
</comment>
<organism evidence="1 2">
    <name type="scientific">Ceratitis capitata</name>
    <name type="common">Mediterranean fruit fly</name>
    <name type="synonym">Tephritis capitata</name>
    <dbReference type="NCBI Taxonomy" id="7213"/>
    <lineage>
        <taxon>Eukaryota</taxon>
        <taxon>Metazoa</taxon>
        <taxon>Ecdysozoa</taxon>
        <taxon>Arthropoda</taxon>
        <taxon>Hexapoda</taxon>
        <taxon>Insecta</taxon>
        <taxon>Pterygota</taxon>
        <taxon>Neoptera</taxon>
        <taxon>Endopterygota</taxon>
        <taxon>Diptera</taxon>
        <taxon>Brachycera</taxon>
        <taxon>Muscomorpha</taxon>
        <taxon>Tephritoidea</taxon>
        <taxon>Tephritidae</taxon>
        <taxon>Ceratitis</taxon>
        <taxon>Ceratitis</taxon>
    </lineage>
</organism>
<accession>A0A811V1F9</accession>
<protein>
    <submittedName>
        <fullName evidence="1">(Mediterranean fruit fly) hypothetical protein</fullName>
    </submittedName>
</protein>
<reference evidence="1" key="1">
    <citation type="submission" date="2020-11" db="EMBL/GenBank/DDBJ databases">
        <authorList>
            <person name="Whitehead M."/>
        </authorList>
    </citation>
    <scope>NUCLEOTIDE SEQUENCE</scope>
    <source>
        <strain evidence="1">EGII</strain>
    </source>
</reference>
<dbReference type="EMBL" id="CAJHJT010000034">
    <property type="protein sequence ID" value="CAD7004388.1"/>
    <property type="molecule type" value="Genomic_DNA"/>
</dbReference>
<evidence type="ECO:0000313" key="1">
    <source>
        <dbReference type="EMBL" id="CAD7004388.1"/>
    </source>
</evidence>